<name>A0A2T4U3F2_9BACI</name>
<proteinExistence type="predicted"/>
<sequence length="62" mass="7450">MQNHCTRRNENVLVQIERAFNKFLHSKDAYYEYVSGYKKIDKFVHEECLKNLLNTLIPFNGK</sequence>
<dbReference type="AlphaFoldDB" id="A0A2T4U3F2"/>
<accession>A0A2T4U3F2</accession>
<gene>
    <name evidence="1" type="ORF">C6Y45_13780</name>
</gene>
<reference evidence="1 2" key="1">
    <citation type="submission" date="2018-03" db="EMBL/GenBank/DDBJ databases">
        <title>Alkalicoccus saliphilus sp. nov., isolated from a mineral pool.</title>
        <authorList>
            <person name="Zhao B."/>
        </authorList>
    </citation>
    <scope>NUCLEOTIDE SEQUENCE [LARGE SCALE GENOMIC DNA]</scope>
    <source>
        <strain evidence="1 2">6AG</strain>
    </source>
</reference>
<dbReference type="EMBL" id="PZJJ01000028">
    <property type="protein sequence ID" value="PTL37926.1"/>
    <property type="molecule type" value="Genomic_DNA"/>
</dbReference>
<comment type="caution">
    <text evidence="1">The sequence shown here is derived from an EMBL/GenBank/DDBJ whole genome shotgun (WGS) entry which is preliminary data.</text>
</comment>
<organism evidence="1 2">
    <name type="scientific">Alkalicoccus saliphilus</name>
    <dbReference type="NCBI Taxonomy" id="200989"/>
    <lineage>
        <taxon>Bacteria</taxon>
        <taxon>Bacillati</taxon>
        <taxon>Bacillota</taxon>
        <taxon>Bacilli</taxon>
        <taxon>Bacillales</taxon>
        <taxon>Bacillaceae</taxon>
        <taxon>Alkalicoccus</taxon>
    </lineage>
</organism>
<dbReference type="Proteomes" id="UP000240509">
    <property type="component" value="Unassembled WGS sequence"/>
</dbReference>
<keyword evidence="2" id="KW-1185">Reference proteome</keyword>
<protein>
    <submittedName>
        <fullName evidence="1">Uncharacterized protein</fullName>
    </submittedName>
</protein>
<evidence type="ECO:0000313" key="1">
    <source>
        <dbReference type="EMBL" id="PTL37926.1"/>
    </source>
</evidence>
<evidence type="ECO:0000313" key="2">
    <source>
        <dbReference type="Proteomes" id="UP000240509"/>
    </source>
</evidence>